<comment type="caution">
    <text evidence="1">The sequence shown here is derived from an EMBL/GenBank/DDBJ whole genome shotgun (WGS) entry which is preliminary data.</text>
</comment>
<accession>A0A444IQQ1</accession>
<name>A0A444IQQ1_9BACT</name>
<evidence type="ECO:0000313" key="1">
    <source>
        <dbReference type="EMBL" id="RWX43188.1"/>
    </source>
</evidence>
<organism evidence="1 2">
    <name type="scientific">Candidatus Electrothrix marina</name>
    <dbReference type="NCBI Taxonomy" id="1859130"/>
    <lineage>
        <taxon>Bacteria</taxon>
        <taxon>Pseudomonadati</taxon>
        <taxon>Thermodesulfobacteriota</taxon>
        <taxon>Desulfobulbia</taxon>
        <taxon>Desulfobulbales</taxon>
        <taxon>Desulfobulbaceae</taxon>
        <taxon>Candidatus Electrothrix</taxon>
    </lineage>
</organism>
<feature type="non-terminal residue" evidence="1">
    <location>
        <position position="98"/>
    </location>
</feature>
<protein>
    <submittedName>
        <fullName evidence="1">Uncharacterized protein</fullName>
    </submittedName>
</protein>
<dbReference type="EMBL" id="MTKQ01000402">
    <property type="protein sequence ID" value="RWX43188.1"/>
    <property type="molecule type" value="Genomic_DNA"/>
</dbReference>
<gene>
    <name evidence="1" type="ORF">VT99_14022</name>
</gene>
<dbReference type="AlphaFoldDB" id="A0A444IQQ1"/>
<sequence>MGQGLFVTRDIQGVSGCCLVSGAMIPEFVALCILRKPLSSGFQPEPCFPTCITPPFDFLILRAGINAEALFANEKKCLLSVKQEIILFFKKGWRTETK</sequence>
<proteinExistence type="predicted"/>
<dbReference type="Proteomes" id="UP000286862">
    <property type="component" value="Unassembled WGS sequence"/>
</dbReference>
<reference evidence="1 2" key="1">
    <citation type="submission" date="2017-01" db="EMBL/GenBank/DDBJ databases">
        <title>The cable genome- insights into the physiology and evolution of filamentous bacteria capable of sulfide oxidation via long distance electron transfer.</title>
        <authorList>
            <person name="Schreiber L."/>
            <person name="Bjerg J.T."/>
            <person name="Boggild A."/>
            <person name="Van De Vossenberg J."/>
            <person name="Meysman F."/>
            <person name="Nielsen L.P."/>
            <person name="Schramm A."/>
            <person name="Kjeldsen K.U."/>
        </authorList>
    </citation>
    <scope>NUCLEOTIDE SEQUENCE [LARGE SCALE GENOMIC DNA]</scope>
    <source>
        <strain evidence="1">A2</strain>
    </source>
</reference>
<evidence type="ECO:0000313" key="2">
    <source>
        <dbReference type="Proteomes" id="UP000286862"/>
    </source>
</evidence>